<feature type="transmembrane region" description="Helical" evidence="1">
    <location>
        <begin position="300"/>
        <end position="320"/>
    </location>
</feature>
<keyword evidence="1" id="KW-1133">Transmembrane helix</keyword>
<dbReference type="Gene3D" id="2.60.120.260">
    <property type="entry name" value="Galactose-binding domain-like"/>
    <property type="match status" value="2"/>
</dbReference>
<gene>
    <name evidence="4" type="ORF">AB0I59_02440</name>
</gene>
<dbReference type="InterPro" id="IPR008979">
    <property type="entry name" value="Galactose-bd-like_sf"/>
</dbReference>
<feature type="transmembrane region" description="Helical" evidence="1">
    <location>
        <begin position="188"/>
        <end position="214"/>
    </location>
</feature>
<reference evidence="4 5" key="1">
    <citation type="submission" date="2024-06" db="EMBL/GenBank/DDBJ databases">
        <title>The Natural Products Discovery Center: Release of the First 8490 Sequenced Strains for Exploring Actinobacteria Biosynthetic Diversity.</title>
        <authorList>
            <person name="Kalkreuter E."/>
            <person name="Kautsar S.A."/>
            <person name="Yang D."/>
            <person name="Bader C.D."/>
            <person name="Teijaro C.N."/>
            <person name="Fluegel L."/>
            <person name="Davis C.M."/>
            <person name="Simpson J.R."/>
            <person name="Lauterbach L."/>
            <person name="Steele A.D."/>
            <person name="Gui C."/>
            <person name="Meng S."/>
            <person name="Li G."/>
            <person name="Viehrig K."/>
            <person name="Ye F."/>
            <person name="Su P."/>
            <person name="Kiefer A.F."/>
            <person name="Nichols A."/>
            <person name="Cepeda A.J."/>
            <person name="Yan W."/>
            <person name="Fan B."/>
            <person name="Jiang Y."/>
            <person name="Adhikari A."/>
            <person name="Zheng C.-J."/>
            <person name="Schuster L."/>
            <person name="Cowan T.M."/>
            <person name="Smanski M.J."/>
            <person name="Chevrette M.G."/>
            <person name="De Carvalho L.P.S."/>
            <person name="Shen B."/>
        </authorList>
    </citation>
    <scope>NUCLEOTIDE SEQUENCE [LARGE SCALE GENOMIC DNA]</scope>
    <source>
        <strain evidence="4 5">NPDC050100</strain>
    </source>
</reference>
<proteinExistence type="predicted"/>
<feature type="transmembrane region" description="Helical" evidence="1">
    <location>
        <begin position="1219"/>
        <end position="1240"/>
    </location>
</feature>
<feature type="domain" description="Alpha-(1-&gt;3)-arabinofuranosyltransferase N-terminal GT-C" evidence="3">
    <location>
        <begin position="31"/>
        <end position="675"/>
    </location>
</feature>
<dbReference type="Proteomes" id="UP001551675">
    <property type="component" value="Unassembled WGS sequence"/>
</dbReference>
<evidence type="ECO:0000313" key="5">
    <source>
        <dbReference type="Proteomes" id="UP001551675"/>
    </source>
</evidence>
<feature type="transmembrane region" description="Helical" evidence="1">
    <location>
        <begin position="401"/>
        <end position="423"/>
    </location>
</feature>
<dbReference type="RefSeq" id="WP_358129236.1">
    <property type="nucleotide sequence ID" value="NZ_JBFALK010000001.1"/>
</dbReference>
<evidence type="ECO:0000313" key="4">
    <source>
        <dbReference type="EMBL" id="MEV0967468.1"/>
    </source>
</evidence>
<keyword evidence="1" id="KW-0812">Transmembrane</keyword>
<feature type="transmembrane region" description="Helical" evidence="1">
    <location>
        <begin position="134"/>
        <end position="152"/>
    </location>
</feature>
<dbReference type="InterPro" id="IPR021798">
    <property type="entry name" value="AftD_N"/>
</dbReference>
<evidence type="ECO:0000259" key="2">
    <source>
        <dbReference type="Pfam" id="PF00754"/>
    </source>
</evidence>
<dbReference type="InterPro" id="IPR000421">
    <property type="entry name" value="FA58C"/>
</dbReference>
<feature type="transmembrane region" description="Helical" evidence="1">
    <location>
        <begin position="226"/>
        <end position="246"/>
    </location>
</feature>
<keyword evidence="1" id="KW-0472">Membrane</keyword>
<evidence type="ECO:0000259" key="3">
    <source>
        <dbReference type="Pfam" id="PF11847"/>
    </source>
</evidence>
<sequence length="1378" mass="148325">MAERPPVLSAPEKEGPDLRRRLRLLAGCLALFVVALSTAPEKIISETKLDMPINPWGFLARAISLWDGAHFGYIQNQAYGYLFPMGPFYIAGIEIGIPPWVVQRLWIGLVLSASFLGVVRLADAFRIGTANTRILGGLAYALAPHAQALVGVNSSEFLPSAVLPWMLLPLVRGTREGQSPRRAAAMSALAFVFCGGVNATAVLAVLVVPFVYLLTRERGPRRRRLLLWWSGCTAAASLWWIGPLVLMGRYTFSFMPFTENAATTTGVTSLTNTLRGAANWIGYLPIDGMPWWPAAFEHSVRPWLVVVSAAVAGLGLVGLVRRGMPERTFLLSVALLGTAIMVTGHTSVVANPFAGDFRELFDGVLAAFRNIHKFDALVRLPVAFGLAYLPVSGMPRLRVPIAATSTALLALTFVPIASVGLAARGSYTEIPGYWREAATWLNRNAETSMVLAAPGSRWGEYLWGRPMDEPMQPLLDVRWTTRMIVPWGSSGMTRLLDAVDQRFATGQGSPGLTEVLRRIGVGYVLVRNDLDKFSIRGAWPPRVHEAIAGSPGLTRVMTFGPVVGDPKAGNASTWFNQPYHALEVYRVDSPAPVAGTVSEREPLRVTGGPEALLTLADLGLLDSARPVLLGDDGDAARIPGADTIVTDTLRRREVAFSELRFASSPTLTATEPFKRPSAEHDLRDPGWDAYTSTARLSGIKAITASSAASDITALPDSRDTGYLPYAAVDGDARTSWRSAGWQGAVNEWLRVDFAAKRAVPQVAVAFTQFIGPPVTEVEISTSGGAVRQGVKNTGAAQLLHVPPGQTDHIKITVTKVAWRPKSQLGNRVGITELSVPGVTAARTIVVPGIPKGRGDGLIPTYVLTSSGGSAPGCMQGSFVWSCSGTLQMRGEDGFGFDRTVTSPGTAERVATGRAILTDPATAQRSTTFPGMYPHVKASSTLVDHPIALGRSAFDGDPKTVWYASPFDAKPTLTIDFGKRRRIDQITIVRPETLDRPAPMQLLLWADKALRGGYAGADGVFRFKPVVTRKLVVQFLPRRSQSVQVAELRIPGVTPTGLPGDWPVRTMCGTGPTLAINGFPVPTKIIGGTVADIVNGRPLTFRTCQKWVLATGENRFRVSQTDPYRVVSMAIRESRPQSRPSESLQPVAVDGWRSGDRTVRPQTDAPGFLVVNENYNDGWRAHLGRTELKPVRLDGWRQAWILPAGSAGERVILTFQPETWYRGALLGGFALIVVLIGLARWRGRSDGPAARAGDAAPAAFPARLTALTAAALGAWVGGLFGLLIVLGTYALVTGMRRAVRGNPGAPETFQQVALVAYSPVMVAVFLTFAGVSVALGNYFAEIEQQALARPLQDVVAQLLCLPVLGRLVVGLRDEARPTV</sequence>
<protein>
    <submittedName>
        <fullName evidence="4">Alpha-(1-&gt;3)-arabinofuranosyltransferase</fullName>
    </submittedName>
</protein>
<feature type="transmembrane region" description="Helical" evidence="1">
    <location>
        <begin position="329"/>
        <end position="350"/>
    </location>
</feature>
<dbReference type="Pfam" id="PF00754">
    <property type="entry name" value="F5_F8_type_C"/>
    <property type="match status" value="1"/>
</dbReference>
<dbReference type="SUPFAM" id="SSF49785">
    <property type="entry name" value="Galactose-binding domain-like"/>
    <property type="match status" value="2"/>
</dbReference>
<evidence type="ECO:0000256" key="1">
    <source>
        <dbReference type="SAM" id="Phobius"/>
    </source>
</evidence>
<feature type="domain" description="F5/8 type C" evidence="2">
    <location>
        <begin position="702"/>
        <end position="820"/>
    </location>
</feature>
<feature type="transmembrane region" description="Helical" evidence="1">
    <location>
        <begin position="105"/>
        <end position="122"/>
    </location>
</feature>
<comment type="caution">
    <text evidence="4">The sequence shown here is derived from an EMBL/GenBank/DDBJ whole genome shotgun (WGS) entry which is preliminary data.</text>
</comment>
<feature type="transmembrane region" description="Helical" evidence="1">
    <location>
        <begin position="370"/>
        <end position="389"/>
    </location>
</feature>
<accession>A0ABV3G757</accession>
<feature type="transmembrane region" description="Helical" evidence="1">
    <location>
        <begin position="1311"/>
        <end position="1339"/>
    </location>
</feature>
<dbReference type="EMBL" id="JBFALK010000001">
    <property type="protein sequence ID" value="MEV0967468.1"/>
    <property type="molecule type" value="Genomic_DNA"/>
</dbReference>
<dbReference type="Pfam" id="PF11847">
    <property type="entry name" value="GT-C_AftD"/>
    <property type="match status" value="1"/>
</dbReference>
<keyword evidence="5" id="KW-1185">Reference proteome</keyword>
<feature type="transmembrane region" description="Helical" evidence="1">
    <location>
        <begin position="1261"/>
        <end position="1291"/>
    </location>
</feature>
<organism evidence="4 5">
    <name type="scientific">Microtetraspora glauca</name>
    <dbReference type="NCBI Taxonomy" id="1996"/>
    <lineage>
        <taxon>Bacteria</taxon>
        <taxon>Bacillati</taxon>
        <taxon>Actinomycetota</taxon>
        <taxon>Actinomycetes</taxon>
        <taxon>Streptosporangiales</taxon>
        <taxon>Streptosporangiaceae</taxon>
        <taxon>Microtetraspora</taxon>
    </lineage>
</organism>
<name>A0ABV3G757_MICGL</name>